<reference evidence="1 2" key="1">
    <citation type="submission" date="2017-09" db="EMBL/GenBank/DDBJ databases">
        <title>Evaluation of Pacific Biosciences Sequencing Technology to Finishing C. thermocellum Genome Sequences.</title>
        <authorList>
            <person name="Brown S."/>
        </authorList>
    </citation>
    <scope>NUCLEOTIDE SEQUENCE [LARGE SCALE GENOMIC DNA]</scope>
    <source>
        <strain evidence="1 2">AD2</strain>
    </source>
</reference>
<dbReference type="PANTHER" id="PTHR10443">
    <property type="entry name" value="MICROSOMAL DIPEPTIDASE"/>
    <property type="match status" value="1"/>
</dbReference>
<accession>A0AB36TFP5</accession>
<evidence type="ECO:0000313" key="1">
    <source>
        <dbReference type="EMBL" id="PFH02744.1"/>
    </source>
</evidence>
<dbReference type="Pfam" id="PF01244">
    <property type="entry name" value="Peptidase_M19"/>
    <property type="match status" value="1"/>
</dbReference>
<dbReference type="InterPro" id="IPR032466">
    <property type="entry name" value="Metal_Hydrolase"/>
</dbReference>
<organism evidence="1 2">
    <name type="scientific">Acetivibrio thermocellus AD2</name>
    <dbReference type="NCBI Taxonomy" id="1138384"/>
    <lineage>
        <taxon>Bacteria</taxon>
        <taxon>Bacillati</taxon>
        <taxon>Bacillota</taxon>
        <taxon>Clostridia</taxon>
        <taxon>Eubacteriales</taxon>
        <taxon>Oscillospiraceae</taxon>
        <taxon>Acetivibrio</taxon>
    </lineage>
</organism>
<name>A0AB36TFP5_ACETH</name>
<dbReference type="CDD" id="cd01301">
    <property type="entry name" value="rDP_like"/>
    <property type="match status" value="1"/>
</dbReference>
<dbReference type="PROSITE" id="PS51365">
    <property type="entry name" value="RENAL_DIPEPTIDASE_2"/>
    <property type="match status" value="1"/>
</dbReference>
<sequence>MIIVDAHCDTITKIMEKGTQLRKNDCHVDIDRLKAKGNYVQFFAAFIDPAYCQAYALKRALQIIDEFYRQIEVNKDDIMICCNYNDIEEAVKANKIAAVLSIEGGEALQGDLGVLRMLYRLGVRSICLTWNHRNEIADGVKDESSGGGLTPFGREVVKEMNRLGMLIDLSHISKTGFWDVLECTSAPVIVSHSNAQRLCAHRRNLTDKQIMAVKDNGGVIGINLYPEFLNNSKEATIKDIINHIEYIASLAGPDHIGLGADFDGVDGLPAGINGVQDIEKIFNELAKLNYSSENIEKFAGKNFLRVIQNVL</sequence>
<dbReference type="PANTHER" id="PTHR10443:SF12">
    <property type="entry name" value="DIPEPTIDASE"/>
    <property type="match status" value="1"/>
</dbReference>
<dbReference type="Gene3D" id="3.20.20.140">
    <property type="entry name" value="Metal-dependent hydrolases"/>
    <property type="match status" value="1"/>
</dbReference>
<protein>
    <submittedName>
        <fullName evidence="1">Dipeptidase</fullName>
    </submittedName>
</protein>
<dbReference type="EMBL" id="PDBW01000001">
    <property type="protein sequence ID" value="PFH02744.1"/>
    <property type="molecule type" value="Genomic_DNA"/>
</dbReference>
<proteinExistence type="predicted"/>
<dbReference type="InterPro" id="IPR008257">
    <property type="entry name" value="Pept_M19"/>
</dbReference>
<dbReference type="Proteomes" id="UP000223596">
    <property type="component" value="Unassembled WGS sequence"/>
</dbReference>
<dbReference type="RefSeq" id="WP_003516298.1">
    <property type="nucleotide sequence ID" value="NZ_CP013828.1"/>
</dbReference>
<dbReference type="PROSITE" id="PS00869">
    <property type="entry name" value="RENAL_DIPEPTIDASE_1"/>
    <property type="match status" value="1"/>
</dbReference>
<dbReference type="InterPro" id="IPR000180">
    <property type="entry name" value="Dipep_AS"/>
</dbReference>
<gene>
    <name evidence="1" type="ORF">M972_111531</name>
</gene>
<dbReference type="GeneID" id="35804017"/>
<comment type="caution">
    <text evidence="1">The sequence shown here is derived from an EMBL/GenBank/DDBJ whole genome shotgun (WGS) entry which is preliminary data.</text>
</comment>
<evidence type="ECO:0000313" key="2">
    <source>
        <dbReference type="Proteomes" id="UP000223596"/>
    </source>
</evidence>
<dbReference type="GO" id="GO:0070573">
    <property type="term" value="F:metallodipeptidase activity"/>
    <property type="evidence" value="ECO:0007669"/>
    <property type="project" value="InterPro"/>
</dbReference>
<dbReference type="SUPFAM" id="SSF51556">
    <property type="entry name" value="Metallo-dependent hydrolases"/>
    <property type="match status" value="1"/>
</dbReference>
<dbReference type="GO" id="GO:0006508">
    <property type="term" value="P:proteolysis"/>
    <property type="evidence" value="ECO:0007669"/>
    <property type="project" value="InterPro"/>
</dbReference>
<dbReference type="AlphaFoldDB" id="A0AB36TFP5"/>